<dbReference type="EMBL" id="QZEI01000112">
    <property type="protein sequence ID" value="RLV57971.1"/>
    <property type="molecule type" value="Genomic_DNA"/>
</dbReference>
<name>A0A3L8PRE8_9GAMM</name>
<evidence type="ECO:0000313" key="3">
    <source>
        <dbReference type="Proteomes" id="UP000281474"/>
    </source>
</evidence>
<comment type="caution">
    <text evidence="2">The sequence shown here is derived from an EMBL/GenBank/DDBJ whole genome shotgun (WGS) entry which is preliminary data.</text>
</comment>
<proteinExistence type="predicted"/>
<feature type="chain" id="PRO_5018291665" evidence="1">
    <location>
        <begin position="20"/>
        <end position="210"/>
    </location>
</feature>
<gene>
    <name evidence="2" type="ORF">D5018_19700</name>
</gene>
<keyword evidence="3" id="KW-1185">Reference proteome</keyword>
<dbReference type="Proteomes" id="UP000281474">
    <property type="component" value="Unassembled WGS sequence"/>
</dbReference>
<reference evidence="2 3" key="1">
    <citation type="submission" date="2018-09" db="EMBL/GenBank/DDBJ databases">
        <title>Phylogeny of the Shewanellaceae, and recommendation for two new genera, Pseudoshewanella and Parashewanella.</title>
        <authorList>
            <person name="Wang G."/>
        </authorList>
    </citation>
    <scope>NUCLEOTIDE SEQUENCE [LARGE SCALE GENOMIC DNA]</scope>
    <source>
        <strain evidence="2 3">C51</strain>
    </source>
</reference>
<evidence type="ECO:0000256" key="1">
    <source>
        <dbReference type="SAM" id="SignalP"/>
    </source>
</evidence>
<feature type="signal peptide" evidence="1">
    <location>
        <begin position="1"/>
        <end position="19"/>
    </location>
</feature>
<accession>A0A3L8PRE8</accession>
<evidence type="ECO:0000313" key="2">
    <source>
        <dbReference type="EMBL" id="RLV57971.1"/>
    </source>
</evidence>
<dbReference type="RefSeq" id="WP_121840696.1">
    <property type="nucleotide sequence ID" value="NZ_ML014861.1"/>
</dbReference>
<protein>
    <submittedName>
        <fullName evidence="2">Uncharacterized protein</fullName>
    </submittedName>
</protein>
<keyword evidence="1" id="KW-0732">Signal</keyword>
<dbReference type="AlphaFoldDB" id="A0A3L8PRE8"/>
<organism evidence="2 3">
    <name type="scientific">Parashewanella curva</name>
    <dbReference type="NCBI Taxonomy" id="2338552"/>
    <lineage>
        <taxon>Bacteria</taxon>
        <taxon>Pseudomonadati</taxon>
        <taxon>Pseudomonadota</taxon>
        <taxon>Gammaproteobacteria</taxon>
        <taxon>Alteromonadales</taxon>
        <taxon>Shewanellaceae</taxon>
        <taxon>Parashewanella</taxon>
    </lineage>
</organism>
<sequence>MIKSTLFTLLLLFSTDAFSMIRAFQNSDCSGSSIPFASAGMAEMAHPGRFKSYLRDGRCFLEFPKSSSATAQVGIKVTYYFTNGSSVTKFGGSRSWRNNNPGNISHSDFTLRHGAIGHDGRFAIFRNPLDGFNAIKRLLNGGSYRNLSIADAIARYSPAHENPTSAYVRFVSNDLGLPSHTILNTFSSRQMHQMANAIVKFEKFEQGAVK</sequence>
<dbReference type="OrthoDB" id="272411at2"/>